<sequence length="87" mass="9497">MDGVELNHHGVLLEHIEHIEHSEPSEEQLKKDWMGVSWTPVTPVGKNGVHIESSPNRQAFFQGTQIFSRDSLDGATAATCLSLSSSG</sequence>
<organism evidence="1 2">
    <name type="scientific">Talaromyces marneffei (strain ATCC 18224 / CBS 334.59 / QM 7333)</name>
    <name type="common">Penicillium marneffei</name>
    <dbReference type="NCBI Taxonomy" id="441960"/>
    <lineage>
        <taxon>Eukaryota</taxon>
        <taxon>Fungi</taxon>
        <taxon>Dikarya</taxon>
        <taxon>Ascomycota</taxon>
        <taxon>Pezizomycotina</taxon>
        <taxon>Eurotiomycetes</taxon>
        <taxon>Eurotiomycetidae</taxon>
        <taxon>Eurotiales</taxon>
        <taxon>Trichocomaceae</taxon>
        <taxon>Talaromyces</taxon>
        <taxon>Talaromyces sect. Talaromyces</taxon>
    </lineage>
</organism>
<protein>
    <submittedName>
        <fullName evidence="1">Uncharacterized protein</fullName>
    </submittedName>
</protein>
<dbReference type="HOGENOM" id="CLU_2484040_0_0_1"/>
<keyword evidence="2" id="KW-1185">Reference proteome</keyword>
<dbReference type="VEuPathDB" id="FungiDB:PMAA_099710"/>
<proteinExistence type="predicted"/>
<evidence type="ECO:0000313" key="2">
    <source>
        <dbReference type="Proteomes" id="UP000001294"/>
    </source>
</evidence>
<name>B6QJ43_TALMQ</name>
<reference evidence="2" key="1">
    <citation type="journal article" date="2015" name="Genome Announc.">
        <title>Genome sequence of the AIDS-associated pathogen Penicillium marneffei (ATCC18224) and its near taxonomic relative Talaromyces stipitatus (ATCC10500).</title>
        <authorList>
            <person name="Nierman W.C."/>
            <person name="Fedorova-Abrams N.D."/>
            <person name="Andrianopoulos A."/>
        </authorList>
    </citation>
    <scope>NUCLEOTIDE SEQUENCE [LARGE SCALE GENOMIC DNA]</scope>
    <source>
        <strain evidence="2">ATCC 18224 / CBS 334.59 / QM 7333</strain>
    </source>
</reference>
<accession>B6QJ43</accession>
<gene>
    <name evidence="1" type="ORF">PMAA_099710</name>
</gene>
<evidence type="ECO:0000313" key="1">
    <source>
        <dbReference type="EMBL" id="EEA23383.1"/>
    </source>
</evidence>
<dbReference type="AlphaFoldDB" id="B6QJ43"/>
<dbReference type="Proteomes" id="UP000001294">
    <property type="component" value="Unassembled WGS sequence"/>
</dbReference>
<dbReference type="EMBL" id="DS995902">
    <property type="protein sequence ID" value="EEA23383.1"/>
    <property type="molecule type" value="Genomic_DNA"/>
</dbReference>